<dbReference type="GO" id="GO:0000122">
    <property type="term" value="P:negative regulation of transcription by RNA polymerase II"/>
    <property type="evidence" value="ECO:0007669"/>
    <property type="project" value="TreeGrafter"/>
</dbReference>
<keyword evidence="5" id="KW-0539">Nucleus</keyword>
<evidence type="ECO:0000256" key="4">
    <source>
        <dbReference type="ARBA" id="ARBA00023163"/>
    </source>
</evidence>
<dbReference type="FunFam" id="1.10.10.60:FF:000087">
    <property type="entry name" value="DNA methyltransferase 1-associated protein 1"/>
    <property type="match status" value="1"/>
</dbReference>
<dbReference type="PROSITE" id="PS51279">
    <property type="entry name" value="BCNT_C"/>
    <property type="match status" value="1"/>
</dbReference>
<evidence type="ECO:0000256" key="1">
    <source>
        <dbReference type="ARBA" id="ARBA00004123"/>
    </source>
</evidence>
<organism evidence="9 10">
    <name type="scientific">Toxocara canis</name>
    <name type="common">Canine roundworm</name>
    <dbReference type="NCBI Taxonomy" id="6265"/>
    <lineage>
        <taxon>Eukaryota</taxon>
        <taxon>Metazoa</taxon>
        <taxon>Ecdysozoa</taxon>
        <taxon>Nematoda</taxon>
        <taxon>Chromadorea</taxon>
        <taxon>Rhabditida</taxon>
        <taxon>Spirurina</taxon>
        <taxon>Ascaridomorpha</taxon>
        <taxon>Ascaridoidea</taxon>
        <taxon>Toxocaridae</taxon>
        <taxon>Toxocara</taxon>
    </lineage>
</organism>
<dbReference type="Proteomes" id="UP000031036">
    <property type="component" value="Unassembled WGS sequence"/>
</dbReference>
<evidence type="ECO:0000256" key="2">
    <source>
        <dbReference type="ARBA" id="ARBA00022853"/>
    </source>
</evidence>
<dbReference type="InterPro" id="IPR027109">
    <property type="entry name" value="Swc4/Dmap1"/>
</dbReference>
<keyword evidence="2" id="KW-0156">Chromatin regulator</keyword>
<dbReference type="STRING" id="6265.A0A0B2VFF7"/>
<keyword evidence="9" id="KW-0808">Transferase</keyword>
<dbReference type="InterPro" id="IPR011421">
    <property type="entry name" value="BCNT-C"/>
</dbReference>
<dbReference type="AlphaFoldDB" id="A0A0B2VFF7"/>
<comment type="subcellular location">
    <subcellularLocation>
        <location evidence="1">Nucleus</location>
    </subcellularLocation>
</comment>
<dbReference type="OrthoDB" id="19740at2759"/>
<accession>A0A0B2VFF7</accession>
<dbReference type="GO" id="GO:0035267">
    <property type="term" value="C:NuA4 histone acetyltransferase complex"/>
    <property type="evidence" value="ECO:0007669"/>
    <property type="project" value="InterPro"/>
</dbReference>
<feature type="region of interest" description="Disordered" evidence="7">
    <location>
        <begin position="480"/>
        <end position="604"/>
    </location>
</feature>
<feature type="compositionally biased region" description="Basic and acidic residues" evidence="7">
    <location>
        <begin position="533"/>
        <end position="557"/>
    </location>
</feature>
<feature type="compositionally biased region" description="Polar residues" evidence="7">
    <location>
        <begin position="270"/>
        <end position="284"/>
    </location>
</feature>
<evidence type="ECO:0000313" key="9">
    <source>
        <dbReference type="EMBL" id="KHN79730.1"/>
    </source>
</evidence>
<dbReference type="GO" id="GO:0006338">
    <property type="term" value="P:chromatin remodeling"/>
    <property type="evidence" value="ECO:0007669"/>
    <property type="project" value="InterPro"/>
</dbReference>
<dbReference type="Gene3D" id="1.10.10.60">
    <property type="entry name" value="Homeodomain-like"/>
    <property type="match status" value="1"/>
</dbReference>
<dbReference type="InterPro" id="IPR008468">
    <property type="entry name" value="DMAP1"/>
</dbReference>
<dbReference type="EMBL" id="JPKZ01001873">
    <property type="protein sequence ID" value="KHN79730.1"/>
    <property type="molecule type" value="Genomic_DNA"/>
</dbReference>
<feature type="compositionally biased region" description="Basic and acidic residues" evidence="7">
    <location>
        <begin position="588"/>
        <end position="604"/>
    </location>
</feature>
<evidence type="ECO:0000259" key="8">
    <source>
        <dbReference type="PROSITE" id="PS51279"/>
    </source>
</evidence>
<dbReference type="GO" id="GO:0000812">
    <property type="term" value="C:Swr1 complex"/>
    <property type="evidence" value="ECO:0007669"/>
    <property type="project" value="TreeGrafter"/>
</dbReference>
<dbReference type="Pfam" id="PF07572">
    <property type="entry name" value="BCNT"/>
    <property type="match status" value="1"/>
</dbReference>
<comment type="caution">
    <text evidence="9">The sequence shown here is derived from an EMBL/GenBank/DDBJ whole genome shotgun (WGS) entry which is preliminary data.</text>
</comment>
<evidence type="ECO:0000256" key="7">
    <source>
        <dbReference type="SAM" id="MobiDB-lite"/>
    </source>
</evidence>
<dbReference type="PANTHER" id="PTHR12855:SF10">
    <property type="entry name" value="DNA METHYLTRANSFERASE 1-ASSOCIATED PROTEIN 1"/>
    <property type="match status" value="1"/>
</dbReference>
<feature type="region of interest" description="Disordered" evidence="7">
    <location>
        <begin position="23"/>
        <end position="44"/>
    </location>
</feature>
<reference evidence="9 10" key="1">
    <citation type="submission" date="2014-11" db="EMBL/GenBank/DDBJ databases">
        <title>Genetic blueprint of the zoonotic pathogen Toxocara canis.</title>
        <authorList>
            <person name="Zhu X.-Q."/>
            <person name="Korhonen P.K."/>
            <person name="Cai H."/>
            <person name="Young N.D."/>
            <person name="Nejsum P."/>
            <person name="von Samson-Himmelstjerna G."/>
            <person name="Boag P.R."/>
            <person name="Tan P."/>
            <person name="Li Q."/>
            <person name="Min J."/>
            <person name="Yang Y."/>
            <person name="Wang X."/>
            <person name="Fang X."/>
            <person name="Hall R.S."/>
            <person name="Hofmann A."/>
            <person name="Sternberg P.W."/>
            <person name="Jex A.R."/>
            <person name="Gasser R.B."/>
        </authorList>
    </citation>
    <scope>NUCLEOTIDE SEQUENCE [LARGE SCALE GENOMIC DNA]</scope>
    <source>
        <strain evidence="9">PN_DK_2014</strain>
    </source>
</reference>
<dbReference type="Pfam" id="PF16282">
    <property type="entry name" value="SANT_DAMP1_like"/>
    <property type="match status" value="1"/>
</dbReference>
<dbReference type="PANTHER" id="PTHR12855">
    <property type="entry name" value="DNA METHYLTRANSFERASE 1-ASSOCIATED PROTEIN 1 FAMILY MEMBER"/>
    <property type="match status" value="1"/>
</dbReference>
<dbReference type="GO" id="GO:0008168">
    <property type="term" value="F:methyltransferase activity"/>
    <property type="evidence" value="ECO:0007669"/>
    <property type="project" value="UniProtKB-KW"/>
</dbReference>
<dbReference type="Pfam" id="PF05499">
    <property type="entry name" value="DMAP1"/>
    <property type="match status" value="1"/>
</dbReference>
<dbReference type="GO" id="GO:0032259">
    <property type="term" value="P:methylation"/>
    <property type="evidence" value="ECO:0007669"/>
    <property type="project" value="UniProtKB-KW"/>
</dbReference>
<keyword evidence="4" id="KW-0804">Transcription</keyword>
<keyword evidence="3" id="KW-0805">Transcription regulation</keyword>
<dbReference type="GO" id="GO:0003714">
    <property type="term" value="F:transcription corepressor activity"/>
    <property type="evidence" value="ECO:0007669"/>
    <property type="project" value="TreeGrafter"/>
</dbReference>
<keyword evidence="10" id="KW-1185">Reference proteome</keyword>
<dbReference type="InterPro" id="IPR032563">
    <property type="entry name" value="DAMP1_SANT-like"/>
</dbReference>
<evidence type="ECO:0000256" key="3">
    <source>
        <dbReference type="ARBA" id="ARBA00023015"/>
    </source>
</evidence>
<feature type="region of interest" description="Disordered" evidence="7">
    <location>
        <begin position="627"/>
        <end position="650"/>
    </location>
</feature>
<feature type="compositionally biased region" description="Basic and acidic residues" evidence="7">
    <location>
        <begin position="29"/>
        <end position="44"/>
    </location>
</feature>
<feature type="domain" description="BCNT-C" evidence="8">
    <location>
        <begin position="646"/>
        <end position="726"/>
    </location>
</feature>
<evidence type="ECO:0000256" key="6">
    <source>
        <dbReference type="ARBA" id="ARBA00067416"/>
    </source>
</evidence>
<keyword evidence="9" id="KW-0489">Methyltransferase</keyword>
<evidence type="ECO:0000256" key="5">
    <source>
        <dbReference type="ARBA" id="ARBA00023242"/>
    </source>
</evidence>
<evidence type="ECO:0000313" key="10">
    <source>
        <dbReference type="Proteomes" id="UP000031036"/>
    </source>
</evidence>
<name>A0A0B2VFF7_TOXCA</name>
<sequence>MNTSDAQDILGWNSAPKDESLLPIGGLTDVDKKKKSSRPEAHFKRPEGMHRELFNLLAQDSEKNLAALIPSSTKNLGYCNQKARIGMRQVRPWVWKPFENAARTDGLQLCHWQRVDKIDADAPYPFARFNKVINIPTFTDEEYDKYLNSLKWSKEDTLHLFDLCTRFDLRWPIIVDRWEGSTRRTMEEMKERFYNAVNELNLANDPNAEVLCYDAEHEKRRKEQLIKQWNRTPQEIEEEEMLIAEMKKIEVRKRERERKAQDLQKLITASDRTPSTPANTSSALSPAPGIKKKSAVRPKTSSASMAHSASTSFIAEHSSLRFPEFRSAGAHLRSQEMKLPTNVGQKKLKNIETVIEKLKLDLVPVGAEEIVVGYNEFRSSIVLLQELKHALQTAEYELESIRTRYNSLSGKTFEIEPRMRISSTNEMPVFGEEKEGTTAGLPSSSRTITEMIELSSSLPQAEMKNRMMTRTLENMTSHLAHPRSLGAMDEVGSSSDEDYVPSEHGNESEGDEEQNDDSDVGEHDLSLSSSKKPRNDERTVSEEKEESEKERQRRLDALFDDFIGGSSSSMGDSHADEPTTSSATINAEVKKQGEAVDTCGEKSATETKTVTEIFDFAGEEVRIERTIPKPGDDVFTPPKTNASKHKISSGGLGDAVKLLSKKPKMSVLDKTQHDWTVFKSEHGIHDELRSHNRGRDGYVEKMAFLRRADFRQFDREREARNANRSKK</sequence>
<protein>
    <recommendedName>
        <fullName evidence="6">DNA methyltransferase 1-associated protein 1</fullName>
    </recommendedName>
</protein>
<proteinExistence type="predicted"/>
<dbReference type="GO" id="GO:0006281">
    <property type="term" value="P:DNA repair"/>
    <property type="evidence" value="ECO:0007669"/>
    <property type="project" value="InterPro"/>
</dbReference>
<feature type="compositionally biased region" description="Acidic residues" evidence="7">
    <location>
        <begin position="508"/>
        <end position="519"/>
    </location>
</feature>
<gene>
    <name evidence="9" type="primary">DMAP1</name>
    <name evidence="9" type="ORF">Tcan_05525</name>
</gene>
<feature type="region of interest" description="Disordered" evidence="7">
    <location>
        <begin position="263"/>
        <end position="307"/>
    </location>
</feature>